<dbReference type="AlphaFoldDB" id="J9DMB4"/>
<evidence type="ECO:0000256" key="1">
    <source>
        <dbReference type="SAM" id="Phobius"/>
    </source>
</evidence>
<dbReference type="InParanoid" id="J9DMB4"/>
<keyword evidence="3" id="KW-1185">Reference proteome</keyword>
<evidence type="ECO:0000313" key="2">
    <source>
        <dbReference type="EMBL" id="EJW02512.1"/>
    </source>
</evidence>
<sequence length="249" mass="29981">MNEFEMLNFENNPVSLLSRYKNFEKNHKDFCCIDVPNENQNKLKKIYFILKTLQNNFMDMFKEYDQLVTILDRIFLQDNIETSVANYKLGPFIKSYLREVKIQKLVKIEYIIEFRLLRLIKDYSILKNELNVLKKDISKPVFHEFVKIICKLYSILKNQRSLIYQLYNERIFLKKSNKDGISFNKITIKKYQEDNNEEFASISMIIDELKKKSAIDSPEKFVFSRKHIIIKAITFILVFFMIIVRVFFI</sequence>
<keyword evidence="1" id="KW-0472">Membrane</keyword>
<evidence type="ECO:0000313" key="3">
    <source>
        <dbReference type="Proteomes" id="UP000003163"/>
    </source>
</evidence>
<dbReference type="EMBL" id="AFBI03000067">
    <property type="protein sequence ID" value="EJW02512.1"/>
    <property type="molecule type" value="Genomic_DNA"/>
</dbReference>
<feature type="transmembrane region" description="Helical" evidence="1">
    <location>
        <begin position="228"/>
        <end position="248"/>
    </location>
</feature>
<gene>
    <name evidence="2" type="ORF">EDEG_03078</name>
</gene>
<organism evidence="2 3">
    <name type="scientific">Edhazardia aedis (strain USNM 41457)</name>
    <name type="common">Microsporidian parasite</name>
    <dbReference type="NCBI Taxonomy" id="1003232"/>
    <lineage>
        <taxon>Eukaryota</taxon>
        <taxon>Fungi</taxon>
        <taxon>Fungi incertae sedis</taxon>
        <taxon>Microsporidia</taxon>
        <taxon>Edhazardia</taxon>
    </lineage>
</organism>
<dbReference type="VEuPathDB" id="MicrosporidiaDB:EDEG_03078"/>
<accession>J9DMB4</accession>
<protein>
    <submittedName>
        <fullName evidence="2">Uncharacterized protein</fullName>
    </submittedName>
</protein>
<dbReference type="HOGENOM" id="CLU_1115742_0_0_1"/>
<dbReference type="Proteomes" id="UP000003163">
    <property type="component" value="Unassembled WGS sequence"/>
</dbReference>
<comment type="caution">
    <text evidence="2">The sequence shown here is derived from an EMBL/GenBank/DDBJ whole genome shotgun (WGS) entry which is preliminary data.</text>
</comment>
<proteinExistence type="predicted"/>
<reference evidence="2 3" key="1">
    <citation type="submission" date="2011-08" db="EMBL/GenBank/DDBJ databases">
        <authorList>
            <person name="Liu Z.J."/>
            <person name="Shi F.L."/>
            <person name="Lu J.Q."/>
            <person name="Li M."/>
            <person name="Wang Z.L."/>
        </authorList>
    </citation>
    <scope>NUCLEOTIDE SEQUENCE [LARGE SCALE GENOMIC DNA]</scope>
    <source>
        <strain evidence="2 3">USNM 41457</strain>
    </source>
</reference>
<keyword evidence="1" id="KW-1133">Transmembrane helix</keyword>
<name>J9DMB4_EDHAE</name>
<reference evidence="3" key="2">
    <citation type="submission" date="2015-07" db="EMBL/GenBank/DDBJ databases">
        <title>Contrasting host-pathogen interactions and genome evolution in two generalist and specialist microsporidian pathogens of mosquitoes.</title>
        <authorList>
            <consortium name="The Broad Institute Genomics Platform"/>
            <consortium name="The Broad Institute Genome Sequencing Center for Infectious Disease"/>
            <person name="Cuomo C.A."/>
            <person name="Sanscrainte N.D."/>
            <person name="Goldberg J.M."/>
            <person name="Heiman D."/>
            <person name="Young S."/>
            <person name="Zeng Q."/>
            <person name="Becnel J.J."/>
            <person name="Birren B.W."/>
        </authorList>
    </citation>
    <scope>NUCLEOTIDE SEQUENCE [LARGE SCALE GENOMIC DNA]</scope>
    <source>
        <strain evidence="3">USNM 41457</strain>
    </source>
</reference>
<keyword evidence="1" id="KW-0812">Transmembrane</keyword>